<proteinExistence type="inferred from homology"/>
<dbReference type="Proteomes" id="UP000177187">
    <property type="component" value="Unassembled WGS sequence"/>
</dbReference>
<dbReference type="InterPro" id="IPR039650">
    <property type="entry name" value="HdrA-like"/>
</dbReference>
<dbReference type="PANTHER" id="PTHR43498">
    <property type="entry name" value="FERREDOXIN:COB-COM HETERODISULFIDE REDUCTASE SUBUNIT A"/>
    <property type="match status" value="1"/>
</dbReference>
<dbReference type="PROSITE" id="PS00198">
    <property type="entry name" value="4FE4S_FER_1"/>
    <property type="match status" value="1"/>
</dbReference>
<keyword evidence="9" id="KW-0411">Iron-sulfur</keyword>
<keyword evidence="6" id="KW-0274">FAD</keyword>
<evidence type="ECO:0000256" key="3">
    <source>
        <dbReference type="ARBA" id="ARBA00022485"/>
    </source>
</evidence>
<accession>A0A1F5F2K1</accession>
<protein>
    <recommendedName>
        <fullName evidence="10">4Fe-4S ferredoxin-type domain-containing protein</fullName>
    </recommendedName>
</protein>
<dbReference type="InterPro" id="IPR017900">
    <property type="entry name" value="4Fe4S_Fe_S_CS"/>
</dbReference>
<keyword evidence="4" id="KW-0285">Flavoprotein</keyword>
<evidence type="ECO:0000256" key="6">
    <source>
        <dbReference type="ARBA" id="ARBA00022827"/>
    </source>
</evidence>
<dbReference type="InterPro" id="IPR017896">
    <property type="entry name" value="4Fe4S_Fe-S-bd"/>
</dbReference>
<dbReference type="AlphaFoldDB" id="A0A1F5F2K1"/>
<comment type="caution">
    <text evidence="11">The sequence shown here is derived from an EMBL/GenBank/DDBJ whole genome shotgun (WGS) entry which is preliminary data.</text>
</comment>
<feature type="domain" description="4Fe-4S ferredoxin-type" evidence="10">
    <location>
        <begin position="239"/>
        <end position="267"/>
    </location>
</feature>
<comment type="similarity">
    <text evidence="2">Belongs to the HdrA family.</text>
</comment>
<organism evidence="11 12">
    <name type="scientific">Candidatus Coatesbacteria bacterium RBG_13_66_14</name>
    <dbReference type="NCBI Taxonomy" id="1817816"/>
    <lineage>
        <taxon>Bacteria</taxon>
        <taxon>Candidatus Coatesiibacteriota</taxon>
    </lineage>
</organism>
<evidence type="ECO:0000256" key="7">
    <source>
        <dbReference type="ARBA" id="ARBA00023002"/>
    </source>
</evidence>
<keyword evidence="5" id="KW-0479">Metal-binding</keyword>
<evidence type="ECO:0000256" key="8">
    <source>
        <dbReference type="ARBA" id="ARBA00023004"/>
    </source>
</evidence>
<dbReference type="InterPro" id="IPR036188">
    <property type="entry name" value="FAD/NAD-bd_sf"/>
</dbReference>
<sequence length="292" mass="31617">MSENGSKRIGVYVCHCGSNISQTVDVKAVAEYAGTLPGVRVARTYQYMCSDPGQALIQKDIEELHLTHVVVSSCSPLMHERTFRRAVAEAGINPYLFAMANIREQVSWVHTDKARATEKAKRLIAAEVFRVANQEELVPEKVDVNPAVLVIGAGIAGIEAALKCAIAGQKVYLVEKEPSVGGHMAFFDKTFPTLDCAACILTPKMVDVGVHPNIELLTWSEVTKVDGYVGNFKVTVKRKARHVDTALCNSCGDCVAACPAVIYPDLKVVEIGGRLINKKDPAEAKAPVAARR</sequence>
<dbReference type="PROSITE" id="PS51379">
    <property type="entry name" value="4FE4S_FER_2"/>
    <property type="match status" value="1"/>
</dbReference>
<reference evidence="11 12" key="1">
    <citation type="journal article" date="2016" name="Nat. Commun.">
        <title>Thousands of microbial genomes shed light on interconnected biogeochemical processes in an aquifer system.</title>
        <authorList>
            <person name="Anantharaman K."/>
            <person name="Brown C.T."/>
            <person name="Hug L.A."/>
            <person name="Sharon I."/>
            <person name="Castelle C.J."/>
            <person name="Probst A.J."/>
            <person name="Thomas B.C."/>
            <person name="Singh A."/>
            <person name="Wilkins M.J."/>
            <person name="Karaoz U."/>
            <person name="Brodie E.L."/>
            <person name="Williams K.H."/>
            <person name="Hubbard S.S."/>
            <person name="Banfield J.F."/>
        </authorList>
    </citation>
    <scope>NUCLEOTIDE SEQUENCE [LARGE SCALE GENOMIC DNA]</scope>
</reference>
<dbReference type="Gene3D" id="3.30.70.20">
    <property type="match status" value="1"/>
</dbReference>
<keyword evidence="7" id="KW-0560">Oxidoreductase</keyword>
<evidence type="ECO:0000256" key="2">
    <source>
        <dbReference type="ARBA" id="ARBA00006561"/>
    </source>
</evidence>
<dbReference type="EMBL" id="MFAF01000111">
    <property type="protein sequence ID" value="OGD73901.1"/>
    <property type="molecule type" value="Genomic_DNA"/>
</dbReference>
<dbReference type="PANTHER" id="PTHR43498:SF1">
    <property type="entry name" value="COB--COM HETERODISULFIDE REDUCTASE IRON-SULFUR SUBUNIT A"/>
    <property type="match status" value="1"/>
</dbReference>
<dbReference type="GO" id="GO:0016491">
    <property type="term" value="F:oxidoreductase activity"/>
    <property type="evidence" value="ECO:0007669"/>
    <property type="project" value="UniProtKB-KW"/>
</dbReference>
<gene>
    <name evidence="11" type="ORF">A2Y64_07295</name>
</gene>
<dbReference type="Pfam" id="PF00890">
    <property type="entry name" value="FAD_binding_2"/>
    <property type="match status" value="1"/>
</dbReference>
<dbReference type="InterPro" id="IPR003953">
    <property type="entry name" value="FAD-dep_OxRdtase_2_FAD-bd"/>
</dbReference>
<keyword evidence="3" id="KW-0004">4Fe-4S</keyword>
<evidence type="ECO:0000313" key="11">
    <source>
        <dbReference type="EMBL" id="OGD73901.1"/>
    </source>
</evidence>
<evidence type="ECO:0000313" key="12">
    <source>
        <dbReference type="Proteomes" id="UP000177187"/>
    </source>
</evidence>
<evidence type="ECO:0000259" key="10">
    <source>
        <dbReference type="PROSITE" id="PS51379"/>
    </source>
</evidence>
<dbReference type="SUPFAM" id="SSF51971">
    <property type="entry name" value="Nucleotide-binding domain"/>
    <property type="match status" value="1"/>
</dbReference>
<evidence type="ECO:0000256" key="9">
    <source>
        <dbReference type="ARBA" id="ARBA00023014"/>
    </source>
</evidence>
<name>A0A1F5F2K1_9BACT</name>
<comment type="cofactor">
    <cofactor evidence="1">
        <name>FAD</name>
        <dbReference type="ChEBI" id="CHEBI:57692"/>
    </cofactor>
</comment>
<evidence type="ECO:0000256" key="1">
    <source>
        <dbReference type="ARBA" id="ARBA00001974"/>
    </source>
</evidence>
<dbReference type="GO" id="GO:0051539">
    <property type="term" value="F:4 iron, 4 sulfur cluster binding"/>
    <property type="evidence" value="ECO:0007669"/>
    <property type="project" value="UniProtKB-KW"/>
</dbReference>
<dbReference type="STRING" id="1817816.A2Y64_07295"/>
<dbReference type="GO" id="GO:0046872">
    <property type="term" value="F:metal ion binding"/>
    <property type="evidence" value="ECO:0007669"/>
    <property type="project" value="UniProtKB-KW"/>
</dbReference>
<evidence type="ECO:0000256" key="5">
    <source>
        <dbReference type="ARBA" id="ARBA00022723"/>
    </source>
</evidence>
<evidence type="ECO:0000256" key="4">
    <source>
        <dbReference type="ARBA" id="ARBA00022630"/>
    </source>
</evidence>
<keyword evidence="8" id="KW-0408">Iron</keyword>
<dbReference type="Gene3D" id="3.50.50.60">
    <property type="entry name" value="FAD/NAD(P)-binding domain"/>
    <property type="match status" value="1"/>
</dbReference>